<name>A0A1S1N5B2_9GAMM</name>
<dbReference type="OrthoDB" id="9758793at2"/>
<evidence type="ECO:0000313" key="3">
    <source>
        <dbReference type="EMBL" id="OHU93453.1"/>
    </source>
</evidence>
<dbReference type="PANTHER" id="PTHR11261">
    <property type="entry name" value="INTERPHOTORECEPTOR RETINOID-BINDING PROTEIN"/>
    <property type="match status" value="1"/>
</dbReference>
<dbReference type="GO" id="GO:0006508">
    <property type="term" value="P:proteolysis"/>
    <property type="evidence" value="ECO:0007669"/>
    <property type="project" value="InterPro"/>
</dbReference>
<dbReference type="InterPro" id="IPR029045">
    <property type="entry name" value="ClpP/crotonase-like_dom_sf"/>
</dbReference>
<feature type="domain" description="Tail specific protease" evidence="2">
    <location>
        <begin position="111"/>
        <end position="303"/>
    </location>
</feature>
<evidence type="ECO:0000313" key="4">
    <source>
        <dbReference type="Proteomes" id="UP000180253"/>
    </source>
</evidence>
<dbReference type="Gene3D" id="3.30.750.44">
    <property type="match status" value="1"/>
</dbReference>
<sequence length="354" mass="39249">MIARFLLCLSLCVMGVNKLHAKAVEIDAAQQLQPAQAKLIVEEFAQAIEQNYVLSDTGKKVADQLRALTFHGVQSRHGLSKRVTDLVSQYDKHLALVTRVDNNGQHSKDAREPWFSELKRKNSGVRQVEVLAGNIGYLEMWGFDSVSSQAKEVIASSMALLHRTDALILDFRKNGGGDGYMVSHFASYFLAKPTLLHSYQFRNGGRYPFHSDQPLGDSQLRDIPLYILIGPETFSAGEGFAYAMKHLQRATVIGEPSKGGANPIRQFKLSHDFIGFVAIGMVISPITDKNWEGKGVIPQVNTKVELAKSRAYLMALQQLAGQTSNPYLTKERTEAIRQLTSQLAVLDDKSSSRN</sequence>
<evidence type="ECO:0000256" key="1">
    <source>
        <dbReference type="SAM" id="SignalP"/>
    </source>
</evidence>
<dbReference type="CDD" id="cd07563">
    <property type="entry name" value="Peptidase_S41_IRBP"/>
    <property type="match status" value="1"/>
</dbReference>
<dbReference type="GO" id="GO:0008236">
    <property type="term" value="F:serine-type peptidase activity"/>
    <property type="evidence" value="ECO:0007669"/>
    <property type="project" value="InterPro"/>
</dbReference>
<keyword evidence="1" id="KW-0732">Signal</keyword>
<gene>
    <name evidence="3" type="ORF">BIW53_19025</name>
</gene>
<reference evidence="3 4" key="1">
    <citation type="submission" date="2016-10" db="EMBL/GenBank/DDBJ databases">
        <title>Pseudoalteromonas amylolytica sp. nov., isolated from the surface seawater.</title>
        <authorList>
            <person name="Wu Y.-H."/>
            <person name="Cheng H."/>
            <person name="Jin X.-B."/>
            <person name="Wang C.-S."/>
            <person name="Xu X.-W."/>
        </authorList>
    </citation>
    <scope>NUCLEOTIDE SEQUENCE [LARGE SCALE GENOMIC DNA]</scope>
    <source>
        <strain evidence="3 4">JCM 12483</strain>
    </source>
</reference>
<feature type="chain" id="PRO_5010240355" description="Tail specific protease domain-containing protein" evidence="1">
    <location>
        <begin position="22"/>
        <end position="354"/>
    </location>
</feature>
<dbReference type="SUPFAM" id="SSF52096">
    <property type="entry name" value="ClpP/crotonase"/>
    <property type="match status" value="1"/>
</dbReference>
<protein>
    <recommendedName>
        <fullName evidence="2">Tail specific protease domain-containing protein</fullName>
    </recommendedName>
</protein>
<evidence type="ECO:0000259" key="2">
    <source>
        <dbReference type="SMART" id="SM00245"/>
    </source>
</evidence>
<dbReference type="Gene3D" id="3.90.226.10">
    <property type="entry name" value="2-enoyl-CoA Hydratase, Chain A, domain 1"/>
    <property type="match status" value="1"/>
</dbReference>
<dbReference type="STRING" id="327939.BIW53_19025"/>
<proteinExistence type="predicted"/>
<dbReference type="Proteomes" id="UP000180253">
    <property type="component" value="Unassembled WGS sequence"/>
</dbReference>
<accession>A0A1S1N5B2</accession>
<feature type="signal peptide" evidence="1">
    <location>
        <begin position="1"/>
        <end position="21"/>
    </location>
</feature>
<dbReference type="AlphaFoldDB" id="A0A1S1N5B2"/>
<dbReference type="RefSeq" id="WP_070993608.1">
    <property type="nucleotide sequence ID" value="NZ_CBCSHD010000012.1"/>
</dbReference>
<organism evidence="3 4">
    <name type="scientific">Pseudoalteromonas byunsanensis</name>
    <dbReference type="NCBI Taxonomy" id="327939"/>
    <lineage>
        <taxon>Bacteria</taxon>
        <taxon>Pseudomonadati</taxon>
        <taxon>Pseudomonadota</taxon>
        <taxon>Gammaproteobacteria</taxon>
        <taxon>Alteromonadales</taxon>
        <taxon>Pseudoalteromonadaceae</taxon>
        <taxon>Pseudoalteromonas</taxon>
    </lineage>
</organism>
<dbReference type="InterPro" id="IPR005151">
    <property type="entry name" value="Tail-specific_protease"/>
</dbReference>
<dbReference type="PANTHER" id="PTHR11261:SF3">
    <property type="entry name" value="RETINOL-BINDING PROTEIN 3"/>
    <property type="match status" value="1"/>
</dbReference>
<comment type="caution">
    <text evidence="3">The sequence shown here is derived from an EMBL/GenBank/DDBJ whole genome shotgun (WGS) entry which is preliminary data.</text>
</comment>
<dbReference type="EMBL" id="MNAN01000037">
    <property type="protein sequence ID" value="OHU93453.1"/>
    <property type="molecule type" value="Genomic_DNA"/>
</dbReference>
<dbReference type="Pfam" id="PF03572">
    <property type="entry name" value="Peptidase_S41"/>
    <property type="match status" value="1"/>
</dbReference>
<keyword evidence="4" id="KW-1185">Reference proteome</keyword>
<dbReference type="SMART" id="SM00245">
    <property type="entry name" value="TSPc"/>
    <property type="match status" value="1"/>
</dbReference>